<dbReference type="GO" id="GO:0005509">
    <property type="term" value="F:calcium ion binding"/>
    <property type="evidence" value="ECO:0007669"/>
    <property type="project" value="InterPro"/>
</dbReference>
<dbReference type="GO" id="GO:0005737">
    <property type="term" value="C:cytoplasm"/>
    <property type="evidence" value="ECO:0007669"/>
    <property type="project" value="TreeGrafter"/>
</dbReference>
<feature type="compositionally biased region" description="Low complexity" evidence="2">
    <location>
        <begin position="274"/>
        <end position="300"/>
    </location>
</feature>
<dbReference type="PROSITE" id="PS00018">
    <property type="entry name" value="EF_HAND_1"/>
    <property type="match status" value="1"/>
</dbReference>
<feature type="domain" description="EH" evidence="3">
    <location>
        <begin position="367"/>
        <end position="450"/>
    </location>
</feature>
<dbReference type="Proteomes" id="UP000507245">
    <property type="component" value="Unassembled WGS sequence"/>
</dbReference>
<feature type="compositionally biased region" description="Polar residues" evidence="2">
    <location>
        <begin position="527"/>
        <end position="540"/>
    </location>
</feature>
<feature type="domain" description="EH" evidence="3">
    <location>
        <begin position="5"/>
        <end position="95"/>
    </location>
</feature>
<dbReference type="EMBL" id="CAEKKB010000005">
    <property type="protein sequence ID" value="CAB4309332.1"/>
    <property type="molecule type" value="Genomic_DNA"/>
</dbReference>
<evidence type="ECO:0000313" key="6">
    <source>
        <dbReference type="EMBL" id="CAB4309332.1"/>
    </source>
</evidence>
<dbReference type="Pfam" id="PF12763">
    <property type="entry name" value="EH"/>
    <property type="match status" value="2"/>
</dbReference>
<reference evidence="6 7" key="2">
    <citation type="submission" date="2020-05" db="EMBL/GenBank/DDBJ databases">
        <authorList>
            <person name="Campoy J."/>
            <person name="Schneeberger K."/>
            <person name="Spophaly S."/>
        </authorList>
    </citation>
    <scope>NUCLEOTIDE SEQUENCE [LARGE SCALE GENOMIC DNA]</scope>
    <source>
        <strain evidence="6">PruArmRojPasFocal</strain>
    </source>
</reference>
<dbReference type="Gene3D" id="1.10.238.10">
    <property type="entry name" value="EF-hand"/>
    <property type="match status" value="2"/>
</dbReference>
<feature type="domain" description="EF-hand" evidence="4">
    <location>
        <begin position="366"/>
        <end position="401"/>
    </location>
</feature>
<feature type="domain" description="EF-hand" evidence="4">
    <location>
        <begin position="4"/>
        <end position="39"/>
    </location>
</feature>
<dbReference type="EMBL" id="CAEKDK010000005">
    <property type="protein sequence ID" value="CAB4278886.1"/>
    <property type="molecule type" value="Genomic_DNA"/>
</dbReference>
<evidence type="ECO:0000256" key="1">
    <source>
        <dbReference type="ARBA" id="ARBA00022837"/>
    </source>
</evidence>
<feature type="region of interest" description="Disordered" evidence="2">
    <location>
        <begin position="260"/>
        <end position="300"/>
    </location>
</feature>
<feature type="domain" description="EF-hand" evidence="4">
    <location>
        <begin position="40"/>
        <end position="73"/>
    </location>
</feature>
<feature type="region of interest" description="Disordered" evidence="2">
    <location>
        <begin position="731"/>
        <end position="831"/>
    </location>
</feature>
<evidence type="ECO:0000259" key="3">
    <source>
        <dbReference type="PROSITE" id="PS50031"/>
    </source>
</evidence>
<feature type="compositionally biased region" description="Polar residues" evidence="2">
    <location>
        <begin position="216"/>
        <end position="234"/>
    </location>
</feature>
<sequence>MAGAYTDQLEAYFKRADLDGDGRISGAEAVAFFQGSNLPKQVLAQIWMHADQNKTGFLGRPEFYNALRLVTVAQSKRELTPDIVKAALYGPAAAKIPAPQINLPPTSAPQSNPMASTSAPQMGMGTPPTSQNFGFRGPGVPNTTMNQNYFPPQQNQSLRPPQAIPTGMPTGSHSRPPQGVGGGMGAPSVLNSNVSSNWLSGSTGAPPAGPRGLSPSMPSSTPKSQPPVSTSSLPAANDSKALVVSGNGFASNSAFSGDLFSATPGQPKQESSGSTYSARSTPTSSATVPVSSGPQPSSKLSALDSLSAFTMQPSGTQFQRPQGPLNHSQQVSAPASSSFASSGVSVGAGNSTSENSQIPWPKMKPSDVQKYSKVFMEVDTDRDGRITGDQARNLFLSWRLPREVLKQVWDLSDQDNDSMLSLREFCFSLYLMERYREGRPLPDTLPHNVMFDETLLSMTGQPKVPYGNAAWSANPGFGQHQGMQGSQMMAPAAGLRPPMQLSTPQADGALQPNQQNLRVQGMEGLNTTQLDNGKQDSSNSKPEEPKDAGKKVEQTEHVILDSREKMEFYRTKMQELVLYKSRCDNRLNEITERAIADKRESESLAKKYEEKYKQVAEIASKLTIEEATFREVQERKMELHQAIVKMEQGGSADGILQVRADRIQYDLEELVKALSERCKKHGLNMKSSAIIELPIGWQPGIQDGAAVWDEDWDKFEDEGFANNLTIDASAKAQSVSVQRDKASPDRSSTPDSSFADGKSMNGEHALESESAFTHGEDEYARSPNGSPAGRTAPESPSQEFSDVHYGKSFEADAETHGSFDESTWGAFDNNDDTDSVWGFNTKGSDSEKHRDFFGSDDFGLHPVRTGSPHAETTFQKKSLFFEDSVPSTPLSKFGNSPRYSEAGDHYFDNFSRFDSFSSSRHDGGFSSQPERFTRFDSMSSSKDFGHTRFDSISSSKDFGQGREQLTRFDSINSTKDFGQSAFSFDETDPFGSSGPFKVSSESQTSKKGSDNWSAF</sequence>
<feature type="compositionally biased region" description="Polar residues" evidence="2">
    <location>
        <begin position="999"/>
        <end position="1015"/>
    </location>
</feature>
<dbReference type="GO" id="GO:0005886">
    <property type="term" value="C:plasma membrane"/>
    <property type="evidence" value="ECO:0007669"/>
    <property type="project" value="TreeGrafter"/>
</dbReference>
<dbReference type="AlphaFoldDB" id="A0A6J5XBC1"/>
<feature type="compositionally biased region" description="Polar residues" evidence="2">
    <location>
        <begin position="313"/>
        <end position="330"/>
    </location>
</feature>
<dbReference type="GO" id="GO:0016197">
    <property type="term" value="P:endosomal transport"/>
    <property type="evidence" value="ECO:0007669"/>
    <property type="project" value="TreeGrafter"/>
</dbReference>
<feature type="region of interest" description="Disordered" evidence="2">
    <location>
        <begin position="917"/>
        <end position="972"/>
    </location>
</feature>
<gene>
    <name evidence="5" type="ORF">CURHAP_LOCUS30767</name>
    <name evidence="6" type="ORF">ORAREDHAP_LOCUS30408</name>
</gene>
<proteinExistence type="predicted"/>
<feature type="region of interest" description="Disordered" evidence="2">
    <location>
        <begin position="527"/>
        <end position="554"/>
    </location>
</feature>
<feature type="compositionally biased region" description="Basic and acidic residues" evidence="2">
    <location>
        <begin position="541"/>
        <end position="554"/>
    </location>
</feature>
<feature type="compositionally biased region" description="Polar residues" evidence="2">
    <location>
        <begin position="263"/>
        <end position="273"/>
    </location>
</feature>
<dbReference type="GO" id="GO:0005634">
    <property type="term" value="C:nucleus"/>
    <property type="evidence" value="ECO:0007669"/>
    <property type="project" value="TreeGrafter"/>
</dbReference>
<feature type="compositionally biased region" description="Low complexity" evidence="2">
    <location>
        <begin position="331"/>
        <end position="353"/>
    </location>
</feature>
<keyword evidence="8" id="KW-1185">Reference proteome</keyword>
<dbReference type="SMART" id="SM00054">
    <property type="entry name" value="EFh"/>
    <property type="match status" value="4"/>
</dbReference>
<dbReference type="PROSITE" id="PS50031">
    <property type="entry name" value="EH"/>
    <property type="match status" value="2"/>
</dbReference>
<accession>A0A6J5XBC1</accession>
<evidence type="ECO:0000256" key="2">
    <source>
        <dbReference type="SAM" id="MobiDB-lite"/>
    </source>
</evidence>
<organism evidence="6 8">
    <name type="scientific">Prunus armeniaca</name>
    <name type="common">Apricot</name>
    <name type="synonym">Armeniaca vulgaris</name>
    <dbReference type="NCBI Taxonomy" id="36596"/>
    <lineage>
        <taxon>Eukaryota</taxon>
        <taxon>Viridiplantae</taxon>
        <taxon>Streptophyta</taxon>
        <taxon>Embryophyta</taxon>
        <taxon>Tracheophyta</taxon>
        <taxon>Spermatophyta</taxon>
        <taxon>Magnoliopsida</taxon>
        <taxon>eudicotyledons</taxon>
        <taxon>Gunneridae</taxon>
        <taxon>Pentapetalae</taxon>
        <taxon>rosids</taxon>
        <taxon>fabids</taxon>
        <taxon>Rosales</taxon>
        <taxon>Rosaceae</taxon>
        <taxon>Amygdaloideae</taxon>
        <taxon>Amygdaleae</taxon>
        <taxon>Prunus</taxon>
    </lineage>
</organism>
<evidence type="ECO:0000313" key="7">
    <source>
        <dbReference type="Proteomes" id="UP000507222"/>
    </source>
</evidence>
<dbReference type="PANTHER" id="PTHR11216:SF137">
    <property type="entry name" value="CALCIUM-BINDING EF HAND FAMILY PROTEIN"/>
    <property type="match status" value="1"/>
</dbReference>
<dbReference type="GO" id="GO:0006897">
    <property type="term" value="P:endocytosis"/>
    <property type="evidence" value="ECO:0007669"/>
    <property type="project" value="TreeGrafter"/>
</dbReference>
<feature type="compositionally biased region" description="Polar residues" evidence="2">
    <location>
        <begin position="141"/>
        <end position="159"/>
    </location>
</feature>
<feature type="compositionally biased region" description="Low complexity" evidence="2">
    <location>
        <begin position="188"/>
        <end position="202"/>
    </location>
</feature>
<feature type="region of interest" description="Disordered" evidence="2">
    <location>
        <begin position="104"/>
        <end position="234"/>
    </location>
</feature>
<protein>
    <submittedName>
        <fullName evidence="6">Uncharacterized protein</fullName>
    </submittedName>
</protein>
<dbReference type="SMART" id="SM00027">
    <property type="entry name" value="EH"/>
    <property type="match status" value="2"/>
</dbReference>
<dbReference type="InterPro" id="IPR002048">
    <property type="entry name" value="EF_hand_dom"/>
</dbReference>
<evidence type="ECO:0000313" key="8">
    <source>
        <dbReference type="Proteomes" id="UP000507245"/>
    </source>
</evidence>
<dbReference type="InterPro" id="IPR000261">
    <property type="entry name" value="EH_dom"/>
</dbReference>
<feature type="compositionally biased region" description="Polar residues" evidence="2">
    <location>
        <begin position="104"/>
        <end position="120"/>
    </location>
</feature>
<dbReference type="InterPro" id="IPR018247">
    <property type="entry name" value="EF_Hand_1_Ca_BS"/>
</dbReference>
<dbReference type="OrthoDB" id="524326at2759"/>
<feature type="region of interest" description="Disordered" evidence="2">
    <location>
        <begin position="993"/>
        <end position="1015"/>
    </location>
</feature>
<dbReference type="PANTHER" id="PTHR11216">
    <property type="entry name" value="EH DOMAIN"/>
    <property type="match status" value="1"/>
</dbReference>
<feature type="compositionally biased region" description="Basic and acidic residues" evidence="2">
    <location>
        <begin position="801"/>
        <end position="819"/>
    </location>
</feature>
<reference evidence="8" key="1">
    <citation type="journal article" date="2020" name="Genome Biol.">
        <title>Gamete binning: chromosome-level and haplotype-resolved genome assembly enabled by high-throughput single-cell sequencing of gamete genomes.</title>
        <authorList>
            <person name="Campoy J.A."/>
            <person name="Sun H."/>
            <person name="Goel M."/>
            <person name="Jiao W.-B."/>
            <person name="Folz-Donahue K."/>
            <person name="Wang N."/>
            <person name="Rubio M."/>
            <person name="Liu C."/>
            <person name="Kukat C."/>
            <person name="Ruiz D."/>
            <person name="Huettel B."/>
            <person name="Schneeberger K."/>
        </authorList>
    </citation>
    <scope>NUCLEOTIDE SEQUENCE [LARGE SCALE GENOMIC DNA]</scope>
    <source>
        <strain evidence="8">cv. Rojo Pasion</strain>
    </source>
</reference>
<name>A0A6J5XBC1_PRUAR</name>
<evidence type="ECO:0000313" key="5">
    <source>
        <dbReference type="EMBL" id="CAB4278886.1"/>
    </source>
</evidence>
<dbReference type="SUPFAM" id="SSF47473">
    <property type="entry name" value="EF-hand"/>
    <property type="match status" value="2"/>
</dbReference>
<keyword evidence="1" id="KW-0106">Calcium</keyword>
<dbReference type="InterPro" id="IPR011992">
    <property type="entry name" value="EF-hand-dom_pair"/>
</dbReference>
<feature type="region of interest" description="Disordered" evidence="2">
    <location>
        <begin position="313"/>
        <end position="363"/>
    </location>
</feature>
<evidence type="ECO:0000259" key="4">
    <source>
        <dbReference type="PROSITE" id="PS50222"/>
    </source>
</evidence>
<dbReference type="CDD" id="cd00052">
    <property type="entry name" value="EH"/>
    <property type="match status" value="2"/>
</dbReference>
<dbReference type="Proteomes" id="UP000507222">
    <property type="component" value="Unassembled WGS sequence"/>
</dbReference>
<dbReference type="PROSITE" id="PS50222">
    <property type="entry name" value="EF_HAND_2"/>
    <property type="match status" value="3"/>
</dbReference>